<evidence type="ECO:0000313" key="11">
    <source>
        <dbReference type="EMBL" id="PNV68361.1"/>
    </source>
</evidence>
<accession>A0A2K2UDF4</accession>
<dbReference type="GO" id="GO:0004125">
    <property type="term" value="F:L-seryl-tRNA(Sec) selenium transferase activity"/>
    <property type="evidence" value="ECO:0007669"/>
    <property type="project" value="UniProtKB-UniRule"/>
</dbReference>
<comment type="catalytic activity">
    <reaction evidence="8">
        <text>L-seryl-tRNA(Sec) + selenophosphate + H(+) = L-selenocysteinyl-tRNA(Sec) + phosphate</text>
        <dbReference type="Rhea" id="RHEA:22728"/>
        <dbReference type="Rhea" id="RHEA-COMP:9742"/>
        <dbReference type="Rhea" id="RHEA-COMP:9743"/>
        <dbReference type="ChEBI" id="CHEBI:15378"/>
        <dbReference type="ChEBI" id="CHEBI:16144"/>
        <dbReference type="ChEBI" id="CHEBI:43474"/>
        <dbReference type="ChEBI" id="CHEBI:78533"/>
        <dbReference type="ChEBI" id="CHEBI:78573"/>
        <dbReference type="EC" id="2.9.1.1"/>
    </reaction>
</comment>
<dbReference type="PANTHER" id="PTHR32328:SF0">
    <property type="entry name" value="L-SERYL-TRNA(SEC) SELENIUM TRANSFERASE"/>
    <property type="match status" value="1"/>
</dbReference>
<dbReference type="RefSeq" id="WP_103264429.1">
    <property type="nucleotide sequence ID" value="NZ_CABMLE010000002.1"/>
</dbReference>
<comment type="subcellular location">
    <subcellularLocation>
        <location evidence="8">Cytoplasm</location>
    </subcellularLocation>
</comment>
<evidence type="ECO:0000313" key="12">
    <source>
        <dbReference type="Proteomes" id="UP000236197"/>
    </source>
</evidence>
<comment type="function">
    <text evidence="8">Converts seryl-tRNA(Sec) to selenocysteinyl-tRNA(Sec) required for selenoprotein biosynthesis.</text>
</comment>
<keyword evidence="6 8" id="KW-0711">Selenium</keyword>
<dbReference type="Gene3D" id="3.40.640.10">
    <property type="entry name" value="Type I PLP-dependent aspartate aminotransferase-like (Major domain)"/>
    <property type="match status" value="1"/>
</dbReference>
<dbReference type="Pfam" id="PF12390">
    <property type="entry name" value="Se-cys_synth_N"/>
    <property type="match status" value="1"/>
</dbReference>
<evidence type="ECO:0000256" key="4">
    <source>
        <dbReference type="ARBA" id="ARBA00022898"/>
    </source>
</evidence>
<dbReference type="PANTHER" id="PTHR32328">
    <property type="entry name" value="L-SERYL-TRNA(SEC) SELENIUM TRANSFERASE"/>
    <property type="match status" value="1"/>
</dbReference>
<evidence type="ECO:0000256" key="6">
    <source>
        <dbReference type="ARBA" id="ARBA00023266"/>
    </source>
</evidence>
<gene>
    <name evidence="8" type="primary">selA</name>
    <name evidence="11" type="ORF">C2L71_03665</name>
</gene>
<feature type="domain" description="L-seryl-tRNA selenium transferase N-terminal" evidence="10">
    <location>
        <begin position="10"/>
        <end position="49"/>
    </location>
</feature>
<proteinExistence type="inferred from homology"/>
<comment type="similarity">
    <text evidence="7 8">Belongs to the SelA family.</text>
</comment>
<dbReference type="Pfam" id="PF03841">
    <property type="entry name" value="SelA"/>
    <property type="match status" value="1"/>
</dbReference>
<keyword evidence="12" id="KW-1185">Reference proteome</keyword>
<comment type="caution">
    <text evidence="11">The sequence shown here is derived from an EMBL/GenBank/DDBJ whole genome shotgun (WGS) entry which is preliminary data.</text>
</comment>
<organism evidence="11 12">
    <name type="scientific">Enteroscipio rubneri</name>
    <dbReference type="NCBI Taxonomy" id="2070686"/>
    <lineage>
        <taxon>Bacteria</taxon>
        <taxon>Bacillati</taxon>
        <taxon>Actinomycetota</taxon>
        <taxon>Coriobacteriia</taxon>
        <taxon>Eggerthellales</taxon>
        <taxon>Eggerthellaceae</taxon>
        <taxon>Enteroscipio</taxon>
    </lineage>
</organism>
<dbReference type="UniPathway" id="UPA00906">
    <property type="reaction ID" value="UER00896"/>
</dbReference>
<dbReference type="EMBL" id="PPEK01000002">
    <property type="protein sequence ID" value="PNV68361.1"/>
    <property type="molecule type" value="Genomic_DNA"/>
</dbReference>
<keyword evidence="2 8" id="KW-0963">Cytoplasm</keyword>
<protein>
    <recommendedName>
        <fullName evidence="8">L-seryl-tRNA(Sec) selenium transferase</fullName>
        <ecNumber evidence="8">2.9.1.1</ecNumber>
    </recommendedName>
    <alternativeName>
        <fullName evidence="8">Selenocysteine synthase</fullName>
        <shortName evidence="8">Sec synthase</shortName>
    </alternativeName>
    <alternativeName>
        <fullName evidence="8">Selenocysteinyl-tRNA(Sec) synthase</fullName>
    </alternativeName>
</protein>
<dbReference type="GO" id="GO:0005737">
    <property type="term" value="C:cytoplasm"/>
    <property type="evidence" value="ECO:0007669"/>
    <property type="project" value="UniProtKB-SubCell"/>
</dbReference>
<keyword evidence="3 8" id="KW-0808">Transferase</keyword>
<dbReference type="SUPFAM" id="SSF53383">
    <property type="entry name" value="PLP-dependent transferases"/>
    <property type="match status" value="1"/>
</dbReference>
<dbReference type="EC" id="2.9.1.1" evidence="8"/>
<dbReference type="AlphaFoldDB" id="A0A2K2UDF4"/>
<evidence type="ECO:0000259" key="10">
    <source>
        <dbReference type="Pfam" id="PF12390"/>
    </source>
</evidence>
<evidence type="ECO:0000256" key="5">
    <source>
        <dbReference type="ARBA" id="ARBA00022917"/>
    </source>
</evidence>
<dbReference type="HAMAP" id="MF_00423">
    <property type="entry name" value="SelA"/>
    <property type="match status" value="1"/>
</dbReference>
<dbReference type="Proteomes" id="UP000236197">
    <property type="component" value="Unassembled WGS sequence"/>
</dbReference>
<reference evidence="12" key="1">
    <citation type="submission" date="2018-01" db="EMBL/GenBank/DDBJ databases">
        <title>Rubneribacter badeniensis gen. nov., sp. nov., and Colonibacter rubneri, gen. nov., sp. nov., WGS of new members of the Eggerthellaceae.</title>
        <authorList>
            <person name="Danylec N."/>
            <person name="Stoll D.A."/>
            <person name="Doetsch A."/>
            <person name="Kulling S.E."/>
            <person name="Huch M."/>
        </authorList>
    </citation>
    <scope>NUCLEOTIDE SEQUENCE [LARGE SCALE GENOMIC DNA]</scope>
    <source>
        <strain evidence="12">ResAG-96</strain>
    </source>
</reference>
<dbReference type="NCBIfam" id="TIGR00474">
    <property type="entry name" value="selA"/>
    <property type="match status" value="1"/>
</dbReference>
<dbReference type="GO" id="GO:0001514">
    <property type="term" value="P:selenocysteine incorporation"/>
    <property type="evidence" value="ECO:0007669"/>
    <property type="project" value="UniProtKB-UniRule"/>
</dbReference>
<dbReference type="OrthoDB" id="9787096at2"/>
<evidence type="ECO:0000256" key="7">
    <source>
        <dbReference type="ARBA" id="ARBA00044507"/>
    </source>
</evidence>
<evidence type="ECO:0000256" key="2">
    <source>
        <dbReference type="ARBA" id="ARBA00022490"/>
    </source>
</evidence>
<dbReference type="InterPro" id="IPR025862">
    <property type="entry name" value="SelA_trans_N_dom"/>
</dbReference>
<evidence type="ECO:0000256" key="1">
    <source>
        <dbReference type="ARBA" id="ARBA00001933"/>
    </source>
</evidence>
<evidence type="ECO:0000256" key="9">
    <source>
        <dbReference type="PIRSR" id="PIRSR618319-50"/>
    </source>
</evidence>
<keyword evidence="4 8" id="KW-0663">Pyridoxal phosphate</keyword>
<comment type="pathway">
    <text evidence="8">Aminoacyl-tRNA biosynthesis; selenocysteinyl-tRNA(Sec) biosynthesis; selenocysteinyl-tRNA(Sec) from L-seryl-tRNA(Sec) (bacterial route): step 1/1.</text>
</comment>
<dbReference type="InterPro" id="IPR004534">
    <property type="entry name" value="SelA_trans"/>
</dbReference>
<dbReference type="Gene3D" id="3.90.1150.180">
    <property type="match status" value="1"/>
</dbReference>
<evidence type="ECO:0000256" key="8">
    <source>
        <dbReference type="HAMAP-Rule" id="MF_00423"/>
    </source>
</evidence>
<keyword evidence="5 8" id="KW-0648">Protein biosynthesis</keyword>
<name>A0A2K2UDF4_9ACTN</name>
<sequence length="507" mass="54576">MAQSSQRERLRALPQIEELLHDPRIEELLARLARPVVVDAVRQAVDAARQAILADAPYAVDADAIASEACVRAARLEKPSLRRVVNASGVIVHTNLGRSVLAESAVKAVTEAARSYSTLEYDVDAMARGSRHAHYERLICHLTGAEAALAVNNNAAAVMMVLSEFASGHEAIVSRGELVEIGGSFRIPDIMALSHAAMVEVGTTNKTHPADYERALTPETAMLLKVHPSNYRLIGFTESVGVRELRALADEENARRARRGVGNGDVLVFEDQGSGALVRLDCFGEYAEPTVAESLRAGCDLVSFSGDKLLGGPQAGIIVGAKRHIDRLKRNPLARALRLDKMALAALEATLRLYLDEERARSEIPTLAMLSAPVEDLLPRAEALCAAIKGRIPKGFASLCVVPEIARSGGGALPMCNIDTFAVRVEFSRGDALDCERALVRERDVPVIGRIKKEALLFDVRTLVEDAEIIEIADALAAYFARVASQIKEPPASRAFSEDTASPSASS</sequence>
<feature type="modified residue" description="N6-(pyridoxal phosphate)lysine" evidence="8 9">
    <location>
        <position position="308"/>
    </location>
</feature>
<comment type="cofactor">
    <cofactor evidence="1 8 9">
        <name>pyridoxal 5'-phosphate</name>
        <dbReference type="ChEBI" id="CHEBI:597326"/>
    </cofactor>
</comment>
<dbReference type="InterPro" id="IPR015424">
    <property type="entry name" value="PyrdxlP-dep_Trfase"/>
</dbReference>
<dbReference type="InterPro" id="IPR018319">
    <property type="entry name" value="SelA-like"/>
</dbReference>
<dbReference type="InterPro" id="IPR015421">
    <property type="entry name" value="PyrdxlP-dep_Trfase_major"/>
</dbReference>
<evidence type="ECO:0000256" key="3">
    <source>
        <dbReference type="ARBA" id="ARBA00022679"/>
    </source>
</evidence>
<dbReference type="GO" id="GO:0001717">
    <property type="term" value="P:conversion of seryl-tRNAsec to selenocys-tRNAsec"/>
    <property type="evidence" value="ECO:0007669"/>
    <property type="project" value="UniProtKB-UniRule"/>
</dbReference>